<proteinExistence type="predicted"/>
<gene>
    <name evidence="2" type="ORF">HNP55_003694</name>
</gene>
<dbReference type="RefSeq" id="WP_221439659.1">
    <property type="nucleotide sequence ID" value="NZ_JACHLP010000007.1"/>
</dbReference>
<organism evidence="2 3">
    <name type="scientific">Roseateles oligotrophus</name>
    <dbReference type="NCBI Taxonomy" id="1769250"/>
    <lineage>
        <taxon>Bacteria</taxon>
        <taxon>Pseudomonadati</taxon>
        <taxon>Pseudomonadota</taxon>
        <taxon>Betaproteobacteria</taxon>
        <taxon>Burkholderiales</taxon>
        <taxon>Sphaerotilaceae</taxon>
        <taxon>Roseateles</taxon>
    </lineage>
</organism>
<protein>
    <submittedName>
        <fullName evidence="2">Uncharacterized protein</fullName>
    </submittedName>
</protein>
<dbReference type="EMBL" id="JACHLP010000007">
    <property type="protein sequence ID" value="MBB4845148.1"/>
    <property type="molecule type" value="Genomic_DNA"/>
</dbReference>
<evidence type="ECO:0000313" key="2">
    <source>
        <dbReference type="EMBL" id="MBB4845148.1"/>
    </source>
</evidence>
<feature type="region of interest" description="Disordered" evidence="1">
    <location>
        <begin position="1"/>
        <end position="49"/>
    </location>
</feature>
<evidence type="ECO:0000313" key="3">
    <source>
        <dbReference type="Proteomes" id="UP000562027"/>
    </source>
</evidence>
<comment type="caution">
    <text evidence="2">The sequence shown here is derived from an EMBL/GenBank/DDBJ whole genome shotgun (WGS) entry which is preliminary data.</text>
</comment>
<reference evidence="2 3" key="1">
    <citation type="submission" date="2020-08" db="EMBL/GenBank/DDBJ databases">
        <title>Functional genomics of gut bacteria from endangered species of beetles.</title>
        <authorList>
            <person name="Carlos-Shanley C."/>
        </authorList>
    </citation>
    <scope>NUCLEOTIDE SEQUENCE [LARGE SCALE GENOMIC DNA]</scope>
    <source>
        <strain evidence="2 3">S00239</strain>
    </source>
</reference>
<accession>A0A840LG05</accession>
<keyword evidence="3" id="KW-1185">Reference proteome</keyword>
<dbReference type="AlphaFoldDB" id="A0A840LG05"/>
<dbReference type="Proteomes" id="UP000562027">
    <property type="component" value="Unassembled WGS sequence"/>
</dbReference>
<sequence length="186" mass="21405">MPDSNLQPVSLRAGHMGFPPRRFPRVADTAPDPQSVQRQLDESDEAPPIEWSEEDVVRLHCLLLDDLAALADPGTPLEEKFDTLRWVFTDPDKDGQPFSFASCLQVAGCSPMSTYPYFGRLDVNDVRDLLRGYVRRWLRETLDRYPAWVREAISHNPQWASDRLSKNPQWINEQLRRQNVLGDLFA</sequence>
<evidence type="ECO:0000256" key="1">
    <source>
        <dbReference type="SAM" id="MobiDB-lite"/>
    </source>
</evidence>
<name>A0A840LG05_9BURK</name>